<dbReference type="EMBL" id="PJQM01003302">
    <property type="protein sequence ID" value="RCH89618.1"/>
    <property type="molecule type" value="Genomic_DNA"/>
</dbReference>
<dbReference type="Gene3D" id="1.20.58.80">
    <property type="entry name" value="Phosphotransferase system, lactose/cellobiose-type IIA subunit"/>
    <property type="match status" value="1"/>
</dbReference>
<evidence type="ECO:0000256" key="1">
    <source>
        <dbReference type="SAM" id="MobiDB-lite"/>
    </source>
</evidence>
<dbReference type="InterPro" id="IPR036181">
    <property type="entry name" value="MIT_dom_sf"/>
</dbReference>
<feature type="domain" description="MIT" evidence="2">
    <location>
        <begin position="38"/>
        <end position="101"/>
    </location>
</feature>
<evidence type="ECO:0000259" key="2">
    <source>
        <dbReference type="Pfam" id="PF04212"/>
    </source>
</evidence>
<feature type="compositionally biased region" description="Polar residues" evidence="1">
    <location>
        <begin position="129"/>
        <end position="159"/>
    </location>
</feature>
<evidence type="ECO:0000313" key="3">
    <source>
        <dbReference type="EMBL" id="RCH89618.1"/>
    </source>
</evidence>
<reference evidence="3 4" key="1">
    <citation type="journal article" date="2018" name="G3 (Bethesda)">
        <title>Phylogenetic and Phylogenomic Definition of Rhizopus Species.</title>
        <authorList>
            <person name="Gryganskyi A.P."/>
            <person name="Golan J."/>
            <person name="Dolatabadi S."/>
            <person name="Mondo S."/>
            <person name="Robb S."/>
            <person name="Idnurm A."/>
            <person name="Muszewska A."/>
            <person name="Steczkiewicz K."/>
            <person name="Masonjones S."/>
            <person name="Liao H.L."/>
            <person name="Gajdeczka M.T."/>
            <person name="Anike F."/>
            <person name="Vuek A."/>
            <person name="Anishchenko I.M."/>
            <person name="Voigt K."/>
            <person name="de Hoog G.S."/>
            <person name="Smith M.E."/>
            <person name="Heitman J."/>
            <person name="Vilgalys R."/>
            <person name="Stajich J.E."/>
        </authorList>
    </citation>
    <scope>NUCLEOTIDE SEQUENCE [LARGE SCALE GENOMIC DNA]</scope>
    <source>
        <strain evidence="3 4">LSU 92-RS-03</strain>
    </source>
</reference>
<dbReference type="STRING" id="4846.A0A367JI44"/>
<protein>
    <recommendedName>
        <fullName evidence="2">MIT domain-containing protein</fullName>
    </recommendedName>
</protein>
<dbReference type="SUPFAM" id="SSF116846">
    <property type="entry name" value="MIT domain"/>
    <property type="match status" value="1"/>
</dbReference>
<feature type="compositionally biased region" description="Low complexity" evidence="1">
    <location>
        <begin position="533"/>
        <end position="548"/>
    </location>
</feature>
<dbReference type="AlphaFoldDB" id="A0A367JI44"/>
<feature type="compositionally biased region" description="Polar residues" evidence="1">
    <location>
        <begin position="1"/>
        <end position="21"/>
    </location>
</feature>
<feature type="region of interest" description="Disordered" evidence="1">
    <location>
        <begin position="523"/>
        <end position="556"/>
    </location>
</feature>
<name>A0A367JI44_RHIST</name>
<organism evidence="3 4">
    <name type="scientific">Rhizopus stolonifer</name>
    <name type="common">Rhizopus nigricans</name>
    <dbReference type="NCBI Taxonomy" id="4846"/>
    <lineage>
        <taxon>Eukaryota</taxon>
        <taxon>Fungi</taxon>
        <taxon>Fungi incertae sedis</taxon>
        <taxon>Mucoromycota</taxon>
        <taxon>Mucoromycotina</taxon>
        <taxon>Mucoromycetes</taxon>
        <taxon>Mucorales</taxon>
        <taxon>Mucorineae</taxon>
        <taxon>Rhizopodaceae</taxon>
        <taxon>Rhizopus</taxon>
    </lineage>
</organism>
<dbReference type="PANTHER" id="PTHR37327:SF1">
    <property type="entry name" value="MICROTUBULE INTERACTING AND TRANSPORT DOMAIN-CONTAINING PROTEIN"/>
    <property type="match status" value="1"/>
</dbReference>
<accession>A0A367JI44</accession>
<dbReference type="OrthoDB" id="2245455at2759"/>
<dbReference type="Pfam" id="PF04212">
    <property type="entry name" value="MIT"/>
    <property type="match status" value="1"/>
</dbReference>
<evidence type="ECO:0000313" key="4">
    <source>
        <dbReference type="Proteomes" id="UP000253551"/>
    </source>
</evidence>
<dbReference type="InterPro" id="IPR007330">
    <property type="entry name" value="MIT_dom"/>
</dbReference>
<feature type="compositionally biased region" description="Polar residues" evidence="1">
    <location>
        <begin position="167"/>
        <end position="184"/>
    </location>
</feature>
<dbReference type="Proteomes" id="UP000253551">
    <property type="component" value="Unassembled WGS sequence"/>
</dbReference>
<comment type="caution">
    <text evidence="3">The sequence shown here is derived from an EMBL/GenBank/DDBJ whole genome shotgun (WGS) entry which is preliminary data.</text>
</comment>
<gene>
    <name evidence="3" type="ORF">CU098_005769</name>
</gene>
<keyword evidence="4" id="KW-1185">Reference proteome</keyword>
<proteinExistence type="predicted"/>
<feature type="compositionally biased region" description="Basic and acidic residues" evidence="1">
    <location>
        <begin position="187"/>
        <end position="196"/>
    </location>
</feature>
<dbReference type="PANTHER" id="PTHR37327">
    <property type="entry name" value="CHROMOSOME 1, WHOLE GENOME SHOTGUN SEQUENCE"/>
    <property type="match status" value="1"/>
</dbReference>
<feature type="region of interest" description="Disordered" evidence="1">
    <location>
        <begin position="129"/>
        <end position="222"/>
    </location>
</feature>
<sequence>MSFDTTNLLTLNNEPFPTQPQSSSSSSSDQKQISKLILKTALQKANAAVQCDSTNDVMGAISAYKEAITLLGRVLVTVDKQNDKRRLQEIYDSYSERIRLLNSITQKPSNEEHQEAPVRSLNISSTLQETKCSIESSPSHTHAWQDNNAHLSSSTTRLVSQKELTKIPTSPTTPQLQSSKSTPTHLFFEHKPHNDDSDSEEDDECSHHEPMPTMHISIARGRRSSSISSIESVLSYESAAVEQPAMTLPSLRKKDEDNTPIPRLKTAFRARTSSLPRPSLMQRSSSMSTVETLGSHVDPSIASSIEEEQEEAIVPEEEYRHPITIDTSQQTISRPGFIRPSISGLGSMRKKAVNRLSMEGFVGRNKDKIASSPSNGSSFSIFLKDPIKPAAESDCMDTNHIAVSYQQPHYEDSMSNQYNGNRRPSSASHQLNGNHLKLLFAIEKSMIEGAHVTQRLYIPKNLWQQPNIRLSSIDIKISACESIINDIARLENWSYLDDLVSSTRLLDHFENSMDQLQNALAKKLKKDSMNAESPNSSNGSVVGSSNASIHSTHSRDSMATIGSKIENNKKTQSFMSWSTKLTKSVERMNAFSLTKTEDQFKNYIEALQKLFLKIHVLEHWLDYYCVEKRKSKQPQHDVLIMKLTKICTIITNLIGGFVVRDITVLLAKWLKRGGSWVNE</sequence>
<feature type="region of interest" description="Disordered" evidence="1">
    <location>
        <begin position="1"/>
        <end position="30"/>
    </location>
</feature>